<dbReference type="InterPro" id="IPR009936">
    <property type="entry name" value="DUF1468"/>
</dbReference>
<keyword evidence="1" id="KW-0472">Membrane</keyword>
<feature type="transmembrane region" description="Helical" evidence="1">
    <location>
        <begin position="76"/>
        <end position="106"/>
    </location>
</feature>
<dbReference type="EMBL" id="JAOQNS010000013">
    <property type="protein sequence ID" value="MCW2309673.1"/>
    <property type="molecule type" value="Genomic_DNA"/>
</dbReference>
<feature type="transmembrane region" description="Helical" evidence="1">
    <location>
        <begin position="5"/>
        <end position="23"/>
    </location>
</feature>
<dbReference type="Pfam" id="PF07331">
    <property type="entry name" value="TctB"/>
    <property type="match status" value="1"/>
</dbReference>
<evidence type="ECO:0000313" key="3">
    <source>
        <dbReference type="EMBL" id="MCW2309673.1"/>
    </source>
</evidence>
<protein>
    <recommendedName>
        <fullName evidence="2">DUF1468 domain-containing protein</fullName>
    </recommendedName>
</protein>
<reference evidence="4" key="1">
    <citation type="submission" date="2023-07" db="EMBL/GenBank/DDBJ databases">
        <title>Genome sequencing of Purple Non-Sulfur Bacteria from various extreme environments.</title>
        <authorList>
            <person name="Mayer M."/>
        </authorList>
    </citation>
    <scope>NUCLEOTIDE SEQUENCE [LARGE SCALE GENOMIC DNA]</scope>
    <source>
        <strain evidence="4">DSM 17935</strain>
    </source>
</reference>
<name>A0ABT3HGZ8_9HYPH</name>
<dbReference type="Proteomes" id="UP001209755">
    <property type="component" value="Unassembled WGS sequence"/>
</dbReference>
<dbReference type="RefSeq" id="WP_264603238.1">
    <property type="nucleotide sequence ID" value="NZ_JAOQNS010000013.1"/>
</dbReference>
<feature type="domain" description="DUF1468" evidence="2">
    <location>
        <begin position="9"/>
        <end position="145"/>
    </location>
</feature>
<proteinExistence type="predicted"/>
<feature type="transmembrane region" description="Helical" evidence="1">
    <location>
        <begin position="43"/>
        <end position="64"/>
    </location>
</feature>
<keyword evidence="4" id="KW-1185">Reference proteome</keyword>
<feature type="transmembrane region" description="Helical" evidence="1">
    <location>
        <begin position="118"/>
        <end position="136"/>
    </location>
</feature>
<comment type="caution">
    <text evidence="3">The sequence shown here is derived from an EMBL/GenBank/DDBJ whole genome shotgun (WGS) entry which is preliminary data.</text>
</comment>
<evidence type="ECO:0000259" key="2">
    <source>
        <dbReference type="Pfam" id="PF07331"/>
    </source>
</evidence>
<keyword evidence="1" id="KW-1133">Transmembrane helix</keyword>
<gene>
    <name evidence="3" type="ORF">M2319_004029</name>
</gene>
<accession>A0ABT3HGZ8</accession>
<evidence type="ECO:0000256" key="1">
    <source>
        <dbReference type="SAM" id="Phobius"/>
    </source>
</evidence>
<organism evidence="3 4">
    <name type="scientific">Rhodobium gokarnense</name>
    <dbReference type="NCBI Taxonomy" id="364296"/>
    <lineage>
        <taxon>Bacteria</taxon>
        <taxon>Pseudomonadati</taxon>
        <taxon>Pseudomonadota</taxon>
        <taxon>Alphaproteobacteria</taxon>
        <taxon>Hyphomicrobiales</taxon>
        <taxon>Rhodobiaceae</taxon>
        <taxon>Rhodobium</taxon>
    </lineage>
</organism>
<keyword evidence="1" id="KW-0812">Transmembrane</keyword>
<sequence length="153" mass="16863">MTRVSWTTVIGAVSLLVAAYLFYHTFDPVYDVSIVTAGRGPVFFPRILLALMLVLSLAVTIEGLRLPHRFFSGRTLLIVVSTIALTGLYIGAITAVGFLIATVLYVFALPFLLGYRNVPVIGAVAAIYPLTVWYLFDKVFLIILPSSPWFDSF</sequence>
<evidence type="ECO:0000313" key="4">
    <source>
        <dbReference type="Proteomes" id="UP001209755"/>
    </source>
</evidence>